<feature type="compositionally biased region" description="Pro residues" evidence="1">
    <location>
        <begin position="48"/>
        <end position="76"/>
    </location>
</feature>
<organism evidence="2 3">
    <name type="scientific">Colletotrichum fioriniae PJ7</name>
    <dbReference type="NCBI Taxonomy" id="1445577"/>
    <lineage>
        <taxon>Eukaryota</taxon>
        <taxon>Fungi</taxon>
        <taxon>Dikarya</taxon>
        <taxon>Ascomycota</taxon>
        <taxon>Pezizomycotina</taxon>
        <taxon>Sordariomycetes</taxon>
        <taxon>Hypocreomycetidae</taxon>
        <taxon>Glomerellales</taxon>
        <taxon>Glomerellaceae</taxon>
        <taxon>Colletotrichum</taxon>
        <taxon>Colletotrichum acutatum species complex</taxon>
    </lineage>
</organism>
<evidence type="ECO:0000313" key="3">
    <source>
        <dbReference type="Proteomes" id="UP000020467"/>
    </source>
</evidence>
<keyword evidence="3" id="KW-1185">Reference proteome</keyword>
<name>A0A010QFF3_9PEZI</name>
<dbReference type="HOGENOM" id="CLU_2654330_0_0_1"/>
<evidence type="ECO:0000256" key="1">
    <source>
        <dbReference type="SAM" id="MobiDB-lite"/>
    </source>
</evidence>
<feature type="region of interest" description="Disordered" evidence="1">
    <location>
        <begin position="36"/>
        <end position="76"/>
    </location>
</feature>
<accession>A0A010QFF3</accession>
<dbReference type="KEGG" id="cfj:CFIO01_08896"/>
<dbReference type="AlphaFoldDB" id="A0A010QFF3"/>
<dbReference type="Proteomes" id="UP000020467">
    <property type="component" value="Unassembled WGS sequence"/>
</dbReference>
<evidence type="ECO:0000313" key="2">
    <source>
        <dbReference type="EMBL" id="EXF78637.1"/>
    </source>
</evidence>
<sequence>MLSPIYSNIFDKVHVPAPISDEESAIFDKIHVPTDISNEDSGVYPITFPDPPPTPPGGGPRGPNPWPNVPTPPNSP</sequence>
<dbReference type="EMBL" id="JARH01000617">
    <property type="protein sequence ID" value="EXF78637.1"/>
    <property type="molecule type" value="Genomic_DNA"/>
</dbReference>
<comment type="caution">
    <text evidence="2">The sequence shown here is derived from an EMBL/GenBank/DDBJ whole genome shotgun (WGS) entry which is preliminary data.</text>
</comment>
<dbReference type="OrthoDB" id="10585117at2759"/>
<reference evidence="2 3" key="1">
    <citation type="submission" date="2014-02" db="EMBL/GenBank/DDBJ databases">
        <title>The genome sequence of Colletotrichum fioriniae PJ7.</title>
        <authorList>
            <person name="Baroncelli R."/>
            <person name="Thon M.R."/>
        </authorList>
    </citation>
    <scope>NUCLEOTIDE SEQUENCE [LARGE SCALE GENOMIC DNA]</scope>
    <source>
        <strain evidence="2 3">PJ7</strain>
    </source>
</reference>
<gene>
    <name evidence="2" type="ORF">CFIO01_08896</name>
</gene>
<proteinExistence type="predicted"/>
<protein>
    <submittedName>
        <fullName evidence="2">Uncharacterized protein</fullName>
    </submittedName>
</protein>